<dbReference type="EMBL" id="AAOW01000007">
    <property type="protein sequence ID" value="EAR61538.1"/>
    <property type="molecule type" value="Genomic_DNA"/>
</dbReference>
<keyword evidence="6" id="KW-1185">Reference proteome</keyword>
<dbReference type="RefSeq" id="WP_007020315.1">
    <property type="nucleotide sequence ID" value="NZ_CH724125.1"/>
</dbReference>
<organism evidence="5 6">
    <name type="scientific">Neptuniibacter caesariensis</name>
    <dbReference type="NCBI Taxonomy" id="207954"/>
    <lineage>
        <taxon>Bacteria</taxon>
        <taxon>Pseudomonadati</taxon>
        <taxon>Pseudomonadota</taxon>
        <taxon>Gammaproteobacteria</taxon>
        <taxon>Oceanospirillales</taxon>
        <taxon>Oceanospirillaceae</taxon>
        <taxon>Neptuniibacter</taxon>
    </lineage>
</organism>
<evidence type="ECO:0000256" key="1">
    <source>
        <dbReference type="ARBA" id="ARBA00022741"/>
    </source>
</evidence>
<dbReference type="InterPro" id="IPR029000">
    <property type="entry name" value="Cyclophilin-like_dom_sf"/>
</dbReference>
<protein>
    <recommendedName>
        <fullName evidence="4">Carboxyltransferase domain-containing protein</fullName>
    </recommendedName>
</protein>
<dbReference type="InterPro" id="IPR003833">
    <property type="entry name" value="CT_C_D"/>
</dbReference>
<dbReference type="OrthoDB" id="9778567at2"/>
<evidence type="ECO:0000256" key="2">
    <source>
        <dbReference type="ARBA" id="ARBA00022801"/>
    </source>
</evidence>
<keyword evidence="1" id="KW-0547">Nucleotide-binding</keyword>
<dbReference type="Gene3D" id="3.30.1360.40">
    <property type="match status" value="1"/>
</dbReference>
<dbReference type="AlphaFoldDB" id="A0A7U8C4X9"/>
<gene>
    <name evidence="5" type="ORF">MED92_12826</name>
</gene>
<dbReference type="InterPro" id="IPR010016">
    <property type="entry name" value="PxpB"/>
</dbReference>
<keyword evidence="3" id="KW-0067">ATP-binding</keyword>
<reference evidence="5 6" key="1">
    <citation type="submission" date="2006-02" db="EMBL/GenBank/DDBJ databases">
        <authorList>
            <person name="Pinhassi J."/>
            <person name="Pedros-Alio C."/>
            <person name="Ferriera S."/>
            <person name="Johnson J."/>
            <person name="Kravitz S."/>
            <person name="Halpern A."/>
            <person name="Remington K."/>
            <person name="Beeson K."/>
            <person name="Tran B."/>
            <person name="Rogers Y.-H."/>
            <person name="Friedman R."/>
            <person name="Venter J.C."/>
        </authorList>
    </citation>
    <scope>NUCLEOTIDE SEQUENCE [LARGE SCALE GENOMIC DNA]</scope>
    <source>
        <strain evidence="5 6">MED92</strain>
    </source>
</reference>
<name>A0A7U8C4X9_NEPCE</name>
<accession>A0A7U8C4X9</accession>
<evidence type="ECO:0000259" key="4">
    <source>
        <dbReference type="SMART" id="SM00796"/>
    </source>
</evidence>
<dbReference type="PANTHER" id="PTHR34698">
    <property type="entry name" value="5-OXOPROLINASE SUBUNIT B"/>
    <property type="match status" value="1"/>
</dbReference>
<feature type="domain" description="Carboxyltransferase" evidence="4">
    <location>
        <begin position="1"/>
        <end position="202"/>
    </location>
</feature>
<dbReference type="Proteomes" id="UP000002171">
    <property type="component" value="Unassembled WGS sequence"/>
</dbReference>
<keyword evidence="2" id="KW-0378">Hydrolase</keyword>
<dbReference type="PANTHER" id="PTHR34698:SF2">
    <property type="entry name" value="5-OXOPROLINASE SUBUNIT B"/>
    <property type="match status" value="1"/>
</dbReference>
<dbReference type="SUPFAM" id="SSF160467">
    <property type="entry name" value="PH0987 N-terminal domain-like"/>
    <property type="match status" value="1"/>
</dbReference>
<dbReference type="SUPFAM" id="SSF50891">
    <property type="entry name" value="Cyclophilin-like"/>
    <property type="match status" value="1"/>
</dbReference>
<dbReference type="Pfam" id="PF02682">
    <property type="entry name" value="CT_C_D"/>
    <property type="match status" value="1"/>
</dbReference>
<evidence type="ECO:0000256" key="3">
    <source>
        <dbReference type="ARBA" id="ARBA00022840"/>
    </source>
</evidence>
<sequence length="225" mass="24759">MRIEVAGENALIIYFGEQTDPRVSAQVQQAVTILDTELNDCLIDMVPSYASLLVIFDMLACDHLHIRSKIRELLSQLDQANATEGKLVELPAYYSTESGPDLEDLAKRAELSVEEVIKLHSETEYRVYAIGFAPGFAYLGEVDPRIAAPRLSTPRQKVPRGAVAIADRQTAVYPAVSPGGWNLIGLCPTRMFDPAAEPTMPVQVGDRIRFTPIDRAEFLSLGGEL</sequence>
<proteinExistence type="predicted"/>
<dbReference type="SMART" id="SM00796">
    <property type="entry name" value="AHS1"/>
    <property type="match status" value="1"/>
</dbReference>
<evidence type="ECO:0000313" key="5">
    <source>
        <dbReference type="EMBL" id="EAR61538.1"/>
    </source>
</evidence>
<dbReference type="GO" id="GO:0005524">
    <property type="term" value="F:ATP binding"/>
    <property type="evidence" value="ECO:0007669"/>
    <property type="project" value="UniProtKB-KW"/>
</dbReference>
<dbReference type="Gene3D" id="2.40.100.10">
    <property type="entry name" value="Cyclophilin-like"/>
    <property type="match status" value="1"/>
</dbReference>
<dbReference type="GO" id="GO:0016787">
    <property type="term" value="F:hydrolase activity"/>
    <property type="evidence" value="ECO:0007669"/>
    <property type="project" value="UniProtKB-KW"/>
</dbReference>
<evidence type="ECO:0000313" key="6">
    <source>
        <dbReference type="Proteomes" id="UP000002171"/>
    </source>
</evidence>
<dbReference type="NCBIfam" id="TIGR00370">
    <property type="entry name" value="5-oxoprolinase subunit PxpB"/>
    <property type="match status" value="1"/>
</dbReference>
<comment type="caution">
    <text evidence="5">The sequence shown here is derived from an EMBL/GenBank/DDBJ whole genome shotgun (WGS) entry which is preliminary data.</text>
</comment>